<comment type="similarity">
    <text evidence="2">Belongs to the periplasmic pilus chaperone family.</text>
</comment>
<dbReference type="GO" id="GO:0071555">
    <property type="term" value="P:cell wall organization"/>
    <property type="evidence" value="ECO:0007669"/>
    <property type="project" value="InterPro"/>
</dbReference>
<dbReference type="InterPro" id="IPR008962">
    <property type="entry name" value="PapD-like_sf"/>
</dbReference>
<evidence type="ECO:0000256" key="7">
    <source>
        <dbReference type="SAM" id="SignalP"/>
    </source>
</evidence>
<dbReference type="Pfam" id="PF02753">
    <property type="entry name" value="PapD_C"/>
    <property type="match status" value="1"/>
</dbReference>
<keyword evidence="3" id="KW-1029">Fimbrium biogenesis</keyword>
<evidence type="ECO:0000256" key="6">
    <source>
        <dbReference type="ARBA" id="ARBA00023186"/>
    </source>
</evidence>
<evidence type="ECO:0000313" key="11">
    <source>
        <dbReference type="Proteomes" id="UP000490980"/>
    </source>
</evidence>
<proteinExistence type="inferred from homology"/>
<feature type="chain" id="PRO_5031248078" evidence="7">
    <location>
        <begin position="26"/>
        <end position="248"/>
    </location>
</feature>
<dbReference type="InterPro" id="IPR036316">
    <property type="entry name" value="Pili_assmbl_chap_C_dom_sf"/>
</dbReference>
<dbReference type="Proteomes" id="UP000490980">
    <property type="component" value="Unassembled WGS sequence"/>
</dbReference>
<comment type="subcellular location">
    <subcellularLocation>
        <location evidence="1">Periplasm</location>
    </subcellularLocation>
</comment>
<dbReference type="SUPFAM" id="SSF49354">
    <property type="entry name" value="PapD-like"/>
    <property type="match status" value="1"/>
</dbReference>
<dbReference type="InterPro" id="IPR016147">
    <property type="entry name" value="Pili_assmbl_chaperone_N"/>
</dbReference>
<dbReference type="RefSeq" id="WP_166951746.1">
    <property type="nucleotide sequence ID" value="NZ_JAARLZ010000013.1"/>
</dbReference>
<keyword evidence="4 7" id="KW-0732">Signal</keyword>
<feature type="domain" description="Pili assembly chaperone C-terminal" evidence="9">
    <location>
        <begin position="177"/>
        <end position="240"/>
    </location>
</feature>
<keyword evidence="11" id="KW-1185">Reference proteome</keyword>
<dbReference type="PANTHER" id="PTHR30251">
    <property type="entry name" value="PILUS ASSEMBLY CHAPERONE"/>
    <property type="match status" value="1"/>
</dbReference>
<dbReference type="FunFam" id="2.60.40.10:FF:000458">
    <property type="entry name" value="Molecular chaperone FimC"/>
    <property type="match status" value="1"/>
</dbReference>
<comment type="caution">
    <text evidence="10">The sequence shown here is derived from an EMBL/GenBank/DDBJ whole genome shotgun (WGS) entry which is preliminary data.</text>
</comment>
<dbReference type="Gene3D" id="2.60.40.10">
    <property type="entry name" value="Immunoglobulins"/>
    <property type="match status" value="2"/>
</dbReference>
<evidence type="ECO:0000313" key="10">
    <source>
        <dbReference type="EMBL" id="NII08620.1"/>
    </source>
</evidence>
<dbReference type="InterPro" id="IPR016148">
    <property type="entry name" value="Pili_assmbl_chaperone_C"/>
</dbReference>
<evidence type="ECO:0000259" key="8">
    <source>
        <dbReference type="Pfam" id="PF00345"/>
    </source>
</evidence>
<dbReference type="AlphaFoldDB" id="A0A7X5UDQ1"/>
<dbReference type="EMBL" id="JAARLZ010000013">
    <property type="protein sequence ID" value="NII08620.1"/>
    <property type="molecule type" value="Genomic_DNA"/>
</dbReference>
<accession>A0A7X5UDQ1</accession>
<keyword evidence="5" id="KW-0574">Periplasm</keyword>
<dbReference type="InterPro" id="IPR013783">
    <property type="entry name" value="Ig-like_fold"/>
</dbReference>
<dbReference type="GO" id="GO:0030288">
    <property type="term" value="C:outer membrane-bounded periplasmic space"/>
    <property type="evidence" value="ECO:0007669"/>
    <property type="project" value="InterPro"/>
</dbReference>
<evidence type="ECO:0000256" key="4">
    <source>
        <dbReference type="ARBA" id="ARBA00022729"/>
    </source>
</evidence>
<evidence type="ECO:0000259" key="9">
    <source>
        <dbReference type="Pfam" id="PF02753"/>
    </source>
</evidence>
<dbReference type="InterPro" id="IPR050643">
    <property type="entry name" value="Periplasmic_pilus_chap"/>
</dbReference>
<reference evidence="10 11" key="1">
    <citation type="submission" date="2020-03" db="EMBL/GenBank/DDBJ databases">
        <authorList>
            <person name="Lai Q."/>
        </authorList>
    </citation>
    <scope>NUCLEOTIDE SEQUENCE [LARGE SCALE GENOMIC DNA]</scope>
    <source>
        <strain evidence="10 11">CCUG 25036</strain>
    </source>
</reference>
<sequence length="248" mass="27062">MFPRKIRLLACAGLIATSTLMPAHAGVVVGGTRVVFNEGSKEQTIQITNQGKVPAMVQSWIDDGDANARPRTIRVPFVLTPPLTRLDPGQGQTLRLTYLPMPDKPMAADRATVYYLNVLEIPPAPEASQGENTLQLAVRTRIKLFFRPSALQGLPRDAAGKLRWQVGSEAESDHIDVTNPTHYYVSINEATLPDGRVTKEPAMVPPHSSVRMAIGDGRNDKRPEAGKVAFQWIDDYGATVDTTTAILP</sequence>
<gene>
    <name evidence="10" type="ORF">HBF25_19725</name>
</gene>
<evidence type="ECO:0000256" key="1">
    <source>
        <dbReference type="ARBA" id="ARBA00004418"/>
    </source>
</evidence>
<keyword evidence="6" id="KW-0143">Chaperone</keyword>
<organism evidence="10 11">
    <name type="scientific">Luteibacter anthropi</name>
    <dbReference type="NCBI Taxonomy" id="564369"/>
    <lineage>
        <taxon>Bacteria</taxon>
        <taxon>Pseudomonadati</taxon>
        <taxon>Pseudomonadota</taxon>
        <taxon>Gammaproteobacteria</taxon>
        <taxon>Lysobacterales</taxon>
        <taxon>Rhodanobacteraceae</taxon>
        <taxon>Luteibacter</taxon>
    </lineage>
</organism>
<evidence type="ECO:0000256" key="5">
    <source>
        <dbReference type="ARBA" id="ARBA00022764"/>
    </source>
</evidence>
<feature type="domain" description="Pili assembly chaperone N-terminal" evidence="8">
    <location>
        <begin position="26"/>
        <end position="151"/>
    </location>
</feature>
<dbReference type="InterPro" id="IPR001829">
    <property type="entry name" value="Pili_assmbl_chaperone_bac"/>
</dbReference>
<protein>
    <submittedName>
        <fullName evidence="10">Fimbria/pilus periplasmic chaperone</fullName>
    </submittedName>
</protein>
<name>A0A7X5UDQ1_9GAMM</name>
<dbReference type="Pfam" id="PF00345">
    <property type="entry name" value="PapD_N"/>
    <property type="match status" value="1"/>
</dbReference>
<dbReference type="PRINTS" id="PR00969">
    <property type="entry name" value="CHAPERONPILI"/>
</dbReference>
<dbReference type="SUPFAM" id="SSF49584">
    <property type="entry name" value="Periplasmic chaperone C-domain"/>
    <property type="match status" value="1"/>
</dbReference>
<evidence type="ECO:0000256" key="2">
    <source>
        <dbReference type="ARBA" id="ARBA00007399"/>
    </source>
</evidence>
<evidence type="ECO:0000256" key="3">
    <source>
        <dbReference type="ARBA" id="ARBA00022558"/>
    </source>
</evidence>
<feature type="signal peptide" evidence="7">
    <location>
        <begin position="1"/>
        <end position="25"/>
    </location>
</feature>
<dbReference type="PANTHER" id="PTHR30251:SF2">
    <property type="entry name" value="FIMBRIAL CHAPERONE YADV-RELATED"/>
    <property type="match status" value="1"/>
</dbReference>